<dbReference type="AlphaFoldDB" id="F0WXG2"/>
<name>F0WXG2_9STRA</name>
<protein>
    <submittedName>
        <fullName evidence="1">AlNc14C351G10912 protein</fullName>
    </submittedName>
</protein>
<reference evidence="1" key="1">
    <citation type="journal article" date="2011" name="PLoS Biol.">
        <title>Gene gain and loss during evolution of obligate parasitism in the white rust pathogen of Arabidopsis thaliana.</title>
        <authorList>
            <person name="Kemen E."/>
            <person name="Gardiner A."/>
            <person name="Schultz-Larsen T."/>
            <person name="Kemen A.C."/>
            <person name="Balmuth A.L."/>
            <person name="Robert-Seilaniantz A."/>
            <person name="Bailey K."/>
            <person name="Holub E."/>
            <person name="Studholme D.J."/>
            <person name="Maclean D."/>
            <person name="Jones J.D."/>
        </authorList>
    </citation>
    <scope>NUCLEOTIDE SEQUENCE</scope>
</reference>
<dbReference type="HOGENOM" id="CLU_2517294_0_0_1"/>
<evidence type="ECO:0000313" key="1">
    <source>
        <dbReference type="EMBL" id="CCA26154.1"/>
    </source>
</evidence>
<gene>
    <name evidence="1" type="primary">AlNc14C351G10912</name>
    <name evidence="1" type="ORF">ALNC14_122980</name>
</gene>
<reference evidence="1" key="2">
    <citation type="submission" date="2011-02" db="EMBL/GenBank/DDBJ databases">
        <authorList>
            <person name="MacLean D."/>
        </authorList>
    </citation>
    <scope>NUCLEOTIDE SEQUENCE</scope>
</reference>
<proteinExistence type="predicted"/>
<sequence>MEYPGINLAPLAVSNTVVSTSHCGRISPVRIRACTFSNCGNRKLKCIVSKGNEWCNQRNSNLLLQSHTQIHNSLNCTSVWSTSGL</sequence>
<organism evidence="1">
    <name type="scientific">Albugo laibachii Nc14</name>
    <dbReference type="NCBI Taxonomy" id="890382"/>
    <lineage>
        <taxon>Eukaryota</taxon>
        <taxon>Sar</taxon>
        <taxon>Stramenopiles</taxon>
        <taxon>Oomycota</taxon>
        <taxon>Peronosporomycetes</taxon>
        <taxon>Albuginales</taxon>
        <taxon>Albuginaceae</taxon>
        <taxon>Albugo</taxon>
    </lineage>
</organism>
<accession>F0WXG2</accession>
<dbReference type="EMBL" id="FR824396">
    <property type="protein sequence ID" value="CCA26154.1"/>
    <property type="molecule type" value="Genomic_DNA"/>
</dbReference>